<dbReference type="InterPro" id="IPR001647">
    <property type="entry name" value="HTH_TetR"/>
</dbReference>
<dbReference type="EMBL" id="JAKGBZ010000031">
    <property type="protein sequence ID" value="MCF3947828.1"/>
    <property type="molecule type" value="Genomic_DNA"/>
</dbReference>
<evidence type="ECO:0000256" key="2">
    <source>
        <dbReference type="SAM" id="MobiDB-lite"/>
    </source>
</evidence>
<dbReference type="RefSeq" id="WP_235705102.1">
    <property type="nucleotide sequence ID" value="NZ_JAKGBZ010000031.1"/>
</dbReference>
<reference evidence="5 6" key="1">
    <citation type="submission" date="2022-01" db="EMBL/GenBank/DDBJ databases">
        <authorList>
            <person name="Won M."/>
            <person name="Kim S.-J."/>
            <person name="Kwon S.-W."/>
        </authorList>
    </citation>
    <scope>NUCLEOTIDE SEQUENCE [LARGE SCALE GENOMIC DNA]</scope>
    <source>
        <strain evidence="5 6">KCTC 23505</strain>
    </source>
</reference>
<dbReference type="InterPro" id="IPR036271">
    <property type="entry name" value="Tet_transcr_reg_TetR-rel_C_sf"/>
</dbReference>
<feature type="region of interest" description="Disordered" evidence="2">
    <location>
        <begin position="233"/>
        <end position="253"/>
    </location>
</feature>
<dbReference type="InterPro" id="IPR009057">
    <property type="entry name" value="Homeodomain-like_sf"/>
</dbReference>
<dbReference type="SUPFAM" id="SSF48498">
    <property type="entry name" value="Tetracyclin repressor-like, C-terminal domain"/>
    <property type="match status" value="1"/>
</dbReference>
<feature type="domain" description="HTH tetR-type" evidence="3">
    <location>
        <begin position="16"/>
        <end position="62"/>
    </location>
</feature>
<evidence type="ECO:0000313" key="6">
    <source>
        <dbReference type="Proteomes" id="UP001521209"/>
    </source>
</evidence>
<dbReference type="SUPFAM" id="SSF46689">
    <property type="entry name" value="Homeodomain-like"/>
    <property type="match status" value="1"/>
</dbReference>
<comment type="caution">
    <text evidence="5">The sequence shown here is derived from an EMBL/GenBank/DDBJ whole genome shotgun (WGS) entry which is preliminary data.</text>
</comment>
<dbReference type="InterPro" id="IPR041586">
    <property type="entry name" value="PsrA_TetR_C"/>
</dbReference>
<dbReference type="Gene3D" id="1.10.357.10">
    <property type="entry name" value="Tetracycline Repressor, domain 2"/>
    <property type="match status" value="1"/>
</dbReference>
<protein>
    <submittedName>
        <fullName evidence="5">TetR/AcrR family transcriptional regulator</fullName>
    </submittedName>
</protein>
<accession>A0ABS9DYJ5</accession>
<dbReference type="Proteomes" id="UP001521209">
    <property type="component" value="Unassembled WGS sequence"/>
</dbReference>
<organism evidence="5 6">
    <name type="scientific">Acidiphilium iwatense</name>
    <dbReference type="NCBI Taxonomy" id="768198"/>
    <lineage>
        <taxon>Bacteria</taxon>
        <taxon>Pseudomonadati</taxon>
        <taxon>Pseudomonadota</taxon>
        <taxon>Alphaproteobacteria</taxon>
        <taxon>Acetobacterales</taxon>
        <taxon>Acidocellaceae</taxon>
        <taxon>Acidiphilium</taxon>
    </lineage>
</organism>
<proteinExistence type="predicted"/>
<keyword evidence="1" id="KW-0238">DNA-binding</keyword>
<gene>
    <name evidence="5" type="ORF">L2A60_14200</name>
</gene>
<feature type="domain" description="PsrA tetracyclin repressor-like C-terminal" evidence="4">
    <location>
        <begin position="96"/>
        <end position="204"/>
    </location>
</feature>
<name>A0ABS9DYJ5_9PROT</name>
<evidence type="ECO:0000256" key="1">
    <source>
        <dbReference type="ARBA" id="ARBA00023125"/>
    </source>
</evidence>
<evidence type="ECO:0000259" key="4">
    <source>
        <dbReference type="Pfam" id="PF17939"/>
    </source>
</evidence>
<evidence type="ECO:0000313" key="5">
    <source>
        <dbReference type="EMBL" id="MCF3947828.1"/>
    </source>
</evidence>
<dbReference type="Pfam" id="PF00440">
    <property type="entry name" value="TetR_N"/>
    <property type="match status" value="1"/>
</dbReference>
<keyword evidence="6" id="KW-1185">Reference proteome</keyword>
<sequence>MRKRQILAKPDTKVRLLRSAEELFVAHGIDAVSMREINRHAGQRNASSLHYHFKSLINLLEALIDWRMPPVDQRRVTLMQSYAMAPQDERLQRLAEAVVLPLAETIAETGPPNLWVRLHARIYQTDSFDFAATFHAKAYDRGLLLVRKAMRQLHPDAPRLSLDQRLMLAVRLAVYALADWQRGVLPRQSLVAVDDFEVFLGNLLGMIGAALTAPLPLPSMDVADAAVSAPPALTKRSAGSAASRRCQQGATKG</sequence>
<dbReference type="Pfam" id="PF17939">
    <property type="entry name" value="TetR_C_30"/>
    <property type="match status" value="1"/>
</dbReference>
<evidence type="ECO:0000259" key="3">
    <source>
        <dbReference type="Pfam" id="PF00440"/>
    </source>
</evidence>